<keyword evidence="5 7" id="KW-1133">Transmembrane helix</keyword>
<gene>
    <name evidence="9" type="ORF">FIC87_10020</name>
</gene>
<feature type="transmembrane region" description="Helical" evidence="7">
    <location>
        <begin position="175"/>
        <end position="192"/>
    </location>
</feature>
<dbReference type="GO" id="GO:0009246">
    <property type="term" value="P:enterobacterial common antigen biosynthetic process"/>
    <property type="evidence" value="ECO:0007669"/>
    <property type="project" value="TreeGrafter"/>
</dbReference>
<evidence type="ECO:0000256" key="3">
    <source>
        <dbReference type="ARBA" id="ARBA00022475"/>
    </source>
</evidence>
<dbReference type="GO" id="GO:0005886">
    <property type="term" value="C:plasma membrane"/>
    <property type="evidence" value="ECO:0007669"/>
    <property type="project" value="UniProtKB-SubCell"/>
</dbReference>
<dbReference type="InterPro" id="IPR002656">
    <property type="entry name" value="Acyl_transf_3_dom"/>
</dbReference>
<comment type="similarity">
    <text evidence="2">Belongs to the acyltransferase 3 family.</text>
</comment>
<name>A0A5C5BTV7_EGGLN</name>
<evidence type="ECO:0000256" key="6">
    <source>
        <dbReference type="ARBA" id="ARBA00023136"/>
    </source>
</evidence>
<evidence type="ECO:0000313" key="9">
    <source>
        <dbReference type="EMBL" id="TNU89952.1"/>
    </source>
</evidence>
<feature type="transmembrane region" description="Helical" evidence="7">
    <location>
        <begin position="283"/>
        <end position="299"/>
    </location>
</feature>
<protein>
    <submittedName>
        <fullName evidence="9">Acyltransferase</fullName>
    </submittedName>
</protein>
<feature type="transmembrane region" description="Helical" evidence="7">
    <location>
        <begin position="252"/>
        <end position="271"/>
    </location>
</feature>
<dbReference type="EMBL" id="VEVP01000022">
    <property type="protein sequence ID" value="TNU89952.1"/>
    <property type="molecule type" value="Genomic_DNA"/>
</dbReference>
<keyword evidence="4 7" id="KW-0812">Transmembrane</keyword>
<feature type="transmembrane region" description="Helical" evidence="7">
    <location>
        <begin position="220"/>
        <end position="240"/>
    </location>
</feature>
<comment type="subcellular location">
    <subcellularLocation>
        <location evidence="1">Cell membrane</location>
        <topology evidence="1">Multi-pass membrane protein</topology>
    </subcellularLocation>
</comment>
<sequence>MPALRMNESARKSNIELLRILSMVLICLHHFSVHGPWPSTGGALPHAVIDAMSLGGKAGVNCFILITGYFLINSAFKSRSLVKLLAETLFYSLGILLIFCLLDPGTVGSVNLLKYFLPTCSGLYWFMTNYVALYILSPAINRFLSGLSNPSFGLFVTLGFVLFSVLPTVTTFNPIASNFVWFVYVYCLGAFVRRMKDEPLEAGSGSWLNPVLFVRRTEPVLCVVVAVMFLVASAAATHYANLYVDGYEGSPRFFMAQNSIVQVVLSLGLFALFEKMNMRPNKLVNTVAGAALGVYLIHDNPLVRGWLWPHFEWAFGRDILLMLAVGLTVSIVVFLICVLVEIARKRIVERPMMAMLDKVAGSWFDRADSVMNALR</sequence>
<proteinExistence type="inferred from homology"/>
<keyword evidence="9" id="KW-0012">Acyltransferase</keyword>
<dbReference type="PANTHER" id="PTHR40074:SF2">
    <property type="entry name" value="O-ACETYLTRANSFERASE WECH"/>
    <property type="match status" value="1"/>
</dbReference>
<feature type="transmembrane region" description="Helical" evidence="7">
    <location>
        <begin position="152"/>
        <end position="169"/>
    </location>
</feature>
<evidence type="ECO:0000256" key="1">
    <source>
        <dbReference type="ARBA" id="ARBA00004651"/>
    </source>
</evidence>
<dbReference type="PANTHER" id="PTHR40074">
    <property type="entry name" value="O-ACETYLTRANSFERASE WECH"/>
    <property type="match status" value="1"/>
</dbReference>
<evidence type="ECO:0000256" key="5">
    <source>
        <dbReference type="ARBA" id="ARBA00022989"/>
    </source>
</evidence>
<feature type="transmembrane region" description="Helical" evidence="7">
    <location>
        <begin position="122"/>
        <end position="140"/>
    </location>
</feature>
<dbReference type="GO" id="GO:0016413">
    <property type="term" value="F:O-acetyltransferase activity"/>
    <property type="evidence" value="ECO:0007669"/>
    <property type="project" value="TreeGrafter"/>
</dbReference>
<evidence type="ECO:0000259" key="8">
    <source>
        <dbReference type="Pfam" id="PF01757"/>
    </source>
</evidence>
<feature type="transmembrane region" description="Helical" evidence="7">
    <location>
        <begin position="51"/>
        <end position="72"/>
    </location>
</feature>
<evidence type="ECO:0000256" key="2">
    <source>
        <dbReference type="ARBA" id="ARBA00007400"/>
    </source>
</evidence>
<dbReference type="Proteomes" id="UP000312594">
    <property type="component" value="Unassembled WGS sequence"/>
</dbReference>
<evidence type="ECO:0000313" key="10">
    <source>
        <dbReference type="Proteomes" id="UP000312594"/>
    </source>
</evidence>
<feature type="transmembrane region" description="Helical" evidence="7">
    <location>
        <begin position="319"/>
        <end position="343"/>
    </location>
</feature>
<dbReference type="Pfam" id="PF01757">
    <property type="entry name" value="Acyl_transf_3"/>
    <property type="match status" value="1"/>
</dbReference>
<evidence type="ECO:0000256" key="4">
    <source>
        <dbReference type="ARBA" id="ARBA00022692"/>
    </source>
</evidence>
<accession>A0A5C5BTV7</accession>
<reference evidence="9 10" key="1">
    <citation type="journal article" date="2005" name="Appl. Environ. Microbiol.">
        <title>Intestinal bacterial communities that produce active estrogen-like compounds enterodiol and enterolactone in humans.</title>
        <authorList>
            <person name="Clavel T."/>
            <person name="Henderson G."/>
            <person name="Alpert C.A."/>
            <person name="Philippe C."/>
            <person name="Rigottier-Gois L."/>
            <person name="Dore J."/>
            <person name="Blaut M."/>
        </authorList>
    </citation>
    <scope>NUCLEOTIDE SEQUENCE [LARGE SCALE GENOMIC DNA]</scope>
    <source>
        <strain evidence="9 10">SECO-MT75m2</strain>
    </source>
</reference>
<dbReference type="RefSeq" id="WP_139912705.1">
    <property type="nucleotide sequence ID" value="NZ_VEVP01000022.1"/>
</dbReference>
<keyword evidence="6 7" id="KW-0472">Membrane</keyword>
<keyword evidence="3" id="KW-1003">Cell membrane</keyword>
<keyword evidence="9" id="KW-0808">Transferase</keyword>
<feature type="transmembrane region" description="Helical" evidence="7">
    <location>
        <begin position="84"/>
        <end position="102"/>
    </location>
</feature>
<feature type="domain" description="Acyltransferase 3" evidence="8">
    <location>
        <begin position="14"/>
        <end position="340"/>
    </location>
</feature>
<comment type="caution">
    <text evidence="9">The sequence shown here is derived from an EMBL/GenBank/DDBJ whole genome shotgun (WGS) entry which is preliminary data.</text>
</comment>
<feature type="transmembrane region" description="Helical" evidence="7">
    <location>
        <begin position="20"/>
        <end position="39"/>
    </location>
</feature>
<organism evidence="9 10">
    <name type="scientific">Eggerthella lenta</name>
    <name type="common">Eubacterium lentum</name>
    <dbReference type="NCBI Taxonomy" id="84112"/>
    <lineage>
        <taxon>Bacteria</taxon>
        <taxon>Bacillati</taxon>
        <taxon>Actinomycetota</taxon>
        <taxon>Coriobacteriia</taxon>
        <taxon>Eggerthellales</taxon>
        <taxon>Eggerthellaceae</taxon>
        <taxon>Eggerthella</taxon>
    </lineage>
</organism>
<evidence type="ECO:0000256" key="7">
    <source>
        <dbReference type="SAM" id="Phobius"/>
    </source>
</evidence>
<dbReference type="AlphaFoldDB" id="A0A5C5BTV7"/>